<dbReference type="InterPro" id="IPR036388">
    <property type="entry name" value="WH-like_DNA-bd_sf"/>
</dbReference>
<dbReference type="CDD" id="cd00383">
    <property type="entry name" value="trans_reg_C"/>
    <property type="match status" value="1"/>
</dbReference>
<dbReference type="Pfam" id="PF00072">
    <property type="entry name" value="Response_reg"/>
    <property type="match status" value="1"/>
</dbReference>
<dbReference type="Gene3D" id="1.10.10.10">
    <property type="entry name" value="Winged helix-like DNA-binding domain superfamily/Winged helix DNA-binding domain"/>
    <property type="match status" value="1"/>
</dbReference>
<organism evidence="10 11">
    <name type="scientific">Megasphaera hominis</name>
    <dbReference type="NCBI Taxonomy" id="159836"/>
    <lineage>
        <taxon>Bacteria</taxon>
        <taxon>Bacillati</taxon>
        <taxon>Bacillota</taxon>
        <taxon>Negativicutes</taxon>
        <taxon>Veillonellales</taxon>
        <taxon>Veillonellaceae</taxon>
        <taxon>Megasphaera</taxon>
    </lineage>
</organism>
<dbReference type="Proteomes" id="UP000606870">
    <property type="component" value="Unassembled WGS sequence"/>
</dbReference>
<dbReference type="SUPFAM" id="SSF46894">
    <property type="entry name" value="C-terminal effector domain of the bipartite response regulators"/>
    <property type="match status" value="1"/>
</dbReference>
<feature type="modified residue" description="4-aspartylphosphate" evidence="6">
    <location>
        <position position="54"/>
    </location>
</feature>
<feature type="domain" description="Response regulatory" evidence="8">
    <location>
        <begin position="5"/>
        <end position="118"/>
    </location>
</feature>
<dbReference type="PANTHER" id="PTHR48111">
    <property type="entry name" value="REGULATOR OF RPOS"/>
    <property type="match status" value="1"/>
</dbReference>
<evidence type="ECO:0000259" key="9">
    <source>
        <dbReference type="PROSITE" id="PS51755"/>
    </source>
</evidence>
<dbReference type="SMART" id="SM00862">
    <property type="entry name" value="Trans_reg_C"/>
    <property type="match status" value="1"/>
</dbReference>
<keyword evidence="1 6" id="KW-0597">Phosphoprotein</keyword>
<reference evidence="10 11" key="1">
    <citation type="submission" date="2020-08" db="EMBL/GenBank/DDBJ databases">
        <authorList>
            <person name="Liu C."/>
            <person name="Sun Q."/>
        </authorList>
    </citation>
    <scope>NUCLEOTIDE SEQUENCE [LARGE SCALE GENOMIC DNA]</scope>
    <source>
        <strain evidence="10 11">NSJ-59</strain>
    </source>
</reference>
<evidence type="ECO:0000313" key="11">
    <source>
        <dbReference type="Proteomes" id="UP000606870"/>
    </source>
</evidence>
<feature type="DNA-binding region" description="OmpR/PhoB-type" evidence="7">
    <location>
        <begin position="129"/>
        <end position="229"/>
    </location>
</feature>
<evidence type="ECO:0000256" key="4">
    <source>
        <dbReference type="ARBA" id="ARBA00023125"/>
    </source>
</evidence>
<dbReference type="InterPro" id="IPR001867">
    <property type="entry name" value="OmpR/PhoB-type_DNA-bd"/>
</dbReference>
<dbReference type="InterPro" id="IPR001789">
    <property type="entry name" value="Sig_transdc_resp-reg_receiver"/>
</dbReference>
<proteinExistence type="predicted"/>
<dbReference type="SMART" id="SM00448">
    <property type="entry name" value="REC"/>
    <property type="match status" value="1"/>
</dbReference>
<keyword evidence="3" id="KW-0805">Transcription regulation</keyword>
<gene>
    <name evidence="10" type="ORF">H8J70_03495</name>
</gene>
<dbReference type="EMBL" id="JACOGK010000007">
    <property type="protein sequence ID" value="MBC3536315.1"/>
    <property type="molecule type" value="Genomic_DNA"/>
</dbReference>
<dbReference type="InterPro" id="IPR039420">
    <property type="entry name" value="WalR-like"/>
</dbReference>
<sequence length="235" mass="26954">MITNSILIVDDDEKLCSLLRSYFEQEKFIVYTATDGAAAIHTVRTQTPQIMLLDLMLPGMDGFEVCRRIRSFSDIPIIFLTAKDDETDRLVGLNMGGDDYITKPFHMKEVIARVYSLLRRARGEVIQHVARYEIADLVIDKDQYTVLRAGEPICLTPTEFNLLEVLTSSPGRVFSRMQLMERTQGGYGFEGYERTIDTHIRNLRKKLERDPAHPEYILTVYGIGYKFDGGAHHRE</sequence>
<dbReference type="PANTHER" id="PTHR48111:SF1">
    <property type="entry name" value="TWO-COMPONENT RESPONSE REGULATOR ORR33"/>
    <property type="match status" value="1"/>
</dbReference>
<keyword evidence="11" id="KW-1185">Reference proteome</keyword>
<keyword evidence="5" id="KW-0804">Transcription</keyword>
<dbReference type="Gene3D" id="6.10.250.690">
    <property type="match status" value="1"/>
</dbReference>
<keyword evidence="2" id="KW-0902">Two-component regulatory system</keyword>
<dbReference type="PROSITE" id="PS50110">
    <property type="entry name" value="RESPONSE_REGULATORY"/>
    <property type="match status" value="1"/>
</dbReference>
<evidence type="ECO:0000256" key="3">
    <source>
        <dbReference type="ARBA" id="ARBA00023015"/>
    </source>
</evidence>
<dbReference type="PROSITE" id="PS51755">
    <property type="entry name" value="OMPR_PHOB"/>
    <property type="match status" value="1"/>
</dbReference>
<evidence type="ECO:0000256" key="7">
    <source>
        <dbReference type="PROSITE-ProRule" id="PRU01091"/>
    </source>
</evidence>
<evidence type="ECO:0000259" key="8">
    <source>
        <dbReference type="PROSITE" id="PS50110"/>
    </source>
</evidence>
<evidence type="ECO:0000313" key="10">
    <source>
        <dbReference type="EMBL" id="MBC3536315.1"/>
    </source>
</evidence>
<evidence type="ECO:0000256" key="1">
    <source>
        <dbReference type="ARBA" id="ARBA00022553"/>
    </source>
</evidence>
<dbReference type="RefSeq" id="WP_186502474.1">
    <property type="nucleotide sequence ID" value="NZ_JACOGK010000007.1"/>
</dbReference>
<feature type="domain" description="OmpR/PhoB-type" evidence="9">
    <location>
        <begin position="129"/>
        <end position="229"/>
    </location>
</feature>
<dbReference type="InterPro" id="IPR011006">
    <property type="entry name" value="CheY-like_superfamily"/>
</dbReference>
<dbReference type="Gene3D" id="3.40.50.2300">
    <property type="match status" value="1"/>
</dbReference>
<evidence type="ECO:0000256" key="2">
    <source>
        <dbReference type="ARBA" id="ARBA00023012"/>
    </source>
</evidence>
<dbReference type="SUPFAM" id="SSF52172">
    <property type="entry name" value="CheY-like"/>
    <property type="match status" value="1"/>
</dbReference>
<dbReference type="CDD" id="cd17574">
    <property type="entry name" value="REC_OmpR"/>
    <property type="match status" value="1"/>
</dbReference>
<dbReference type="Pfam" id="PF00486">
    <property type="entry name" value="Trans_reg_C"/>
    <property type="match status" value="1"/>
</dbReference>
<protein>
    <submittedName>
        <fullName evidence="10">Response regulator transcription factor</fullName>
    </submittedName>
</protein>
<name>A0ABR6VGH2_9FIRM</name>
<comment type="caution">
    <text evidence="10">The sequence shown here is derived from an EMBL/GenBank/DDBJ whole genome shotgun (WGS) entry which is preliminary data.</text>
</comment>
<dbReference type="InterPro" id="IPR016032">
    <property type="entry name" value="Sig_transdc_resp-reg_C-effctor"/>
</dbReference>
<evidence type="ECO:0000256" key="5">
    <source>
        <dbReference type="ARBA" id="ARBA00023163"/>
    </source>
</evidence>
<accession>A0ABR6VGH2</accession>
<keyword evidence="4 7" id="KW-0238">DNA-binding</keyword>
<evidence type="ECO:0000256" key="6">
    <source>
        <dbReference type="PROSITE-ProRule" id="PRU00169"/>
    </source>
</evidence>